<evidence type="ECO:0000313" key="1">
    <source>
        <dbReference type="EMBL" id="MUO42385.1"/>
    </source>
</evidence>
<dbReference type="Proteomes" id="UP000179536">
    <property type="component" value="Unassembled WGS sequence"/>
</dbReference>
<evidence type="ECO:0000313" key="3">
    <source>
        <dbReference type="Proteomes" id="UP000179454"/>
    </source>
</evidence>
<proteinExistence type="predicted"/>
<organism evidence="2 4">
    <name type="scientific">Agrobacterium vitis</name>
    <name type="common">Rhizobium vitis</name>
    <dbReference type="NCBI Taxonomy" id="373"/>
    <lineage>
        <taxon>Bacteria</taxon>
        <taxon>Pseudomonadati</taxon>
        <taxon>Pseudomonadota</taxon>
        <taxon>Alphaproteobacteria</taxon>
        <taxon>Hyphomicrobiales</taxon>
        <taxon>Rhizobiaceae</taxon>
        <taxon>Rhizobium/Agrobacterium group</taxon>
        <taxon>Agrobacterium</taxon>
    </lineage>
</organism>
<dbReference type="EMBL" id="MBFA02000007">
    <property type="protein sequence ID" value="MUP10701.1"/>
    <property type="molecule type" value="Genomic_DNA"/>
</dbReference>
<name>A0ABD6H8H2_AGRVI</name>
<evidence type="ECO:0000313" key="4">
    <source>
        <dbReference type="Proteomes" id="UP000179536"/>
    </source>
</evidence>
<keyword evidence="3" id="KW-1185">Reference proteome</keyword>
<dbReference type="EMBL" id="MBFE02000006">
    <property type="protein sequence ID" value="MUO42385.1"/>
    <property type="molecule type" value="Genomic_DNA"/>
</dbReference>
<dbReference type="Proteomes" id="UP000179454">
    <property type="component" value="Unassembled WGS sequence"/>
</dbReference>
<evidence type="ECO:0008006" key="5">
    <source>
        <dbReference type="Google" id="ProtNLM"/>
    </source>
</evidence>
<dbReference type="AlphaFoldDB" id="A0ABD6H8H2"/>
<protein>
    <recommendedName>
        <fullName evidence="5">DUF3781 domain-containing protein</fullName>
    </recommendedName>
</protein>
<comment type="caution">
    <text evidence="2">The sequence shown here is derived from an EMBL/GenBank/DDBJ whole genome shotgun (WGS) entry which is preliminary data.</text>
</comment>
<accession>A0ABD6H8H2</accession>
<evidence type="ECO:0000313" key="2">
    <source>
        <dbReference type="EMBL" id="MUP10701.1"/>
    </source>
</evidence>
<reference evidence="3 4" key="1">
    <citation type="submission" date="2019-11" db="EMBL/GenBank/DDBJ databases">
        <title>Whole-genome sequencing of Allorhizobium vitis.</title>
        <authorList>
            <person name="Gan H.M."/>
            <person name="Savka M.A."/>
        </authorList>
    </citation>
    <scope>NUCLEOTIDE SEQUENCE [LARGE SCALE GENOMIC DNA]</scope>
    <source>
        <strain evidence="2 4">RF2/1</strain>
        <strain evidence="1 3">T1/7</strain>
    </source>
</reference>
<sequence>MPETGFTIAVVTDHAVLRFLERRHGIDVEAIRTEIRIMCSTGVRFGAAKVIADGMKFVIQDEGVVTCFRVQPGKRI</sequence>
<gene>
    <name evidence="2" type="ORF">BBK91_012545</name>
    <name evidence="1" type="ORF">BBL17_011390</name>
</gene>